<dbReference type="RefSeq" id="WP_137067839.1">
    <property type="nucleotide sequence ID" value="NZ_PYWM01000018.1"/>
</dbReference>
<organism evidence="1 2">
    <name type="scientific">Lysinibacillus mangiferihumi</name>
    <dbReference type="NCBI Taxonomy" id="1130819"/>
    <lineage>
        <taxon>Bacteria</taxon>
        <taxon>Bacillati</taxon>
        <taxon>Bacillota</taxon>
        <taxon>Bacilli</taxon>
        <taxon>Bacillales</taxon>
        <taxon>Bacillaceae</taxon>
        <taxon>Lysinibacillus</taxon>
    </lineage>
</organism>
<evidence type="ECO:0008006" key="3">
    <source>
        <dbReference type="Google" id="ProtNLM"/>
    </source>
</evidence>
<evidence type="ECO:0000313" key="2">
    <source>
        <dbReference type="Proteomes" id="UP000308744"/>
    </source>
</evidence>
<reference evidence="1 2" key="1">
    <citation type="submission" date="2019-04" db="EMBL/GenBank/DDBJ databases">
        <title>Lysinibacillus genome sequencing.</title>
        <authorList>
            <person name="Dunlap C."/>
        </authorList>
    </citation>
    <scope>NUCLEOTIDE SEQUENCE [LARGE SCALE GENOMIC DNA]</scope>
    <source>
        <strain evidence="1 2">CCTCC AB 2010389</strain>
    </source>
</reference>
<protein>
    <recommendedName>
        <fullName evidence="3">Transglycosylase</fullName>
    </recommendedName>
</protein>
<keyword evidence="2" id="KW-1185">Reference proteome</keyword>
<evidence type="ECO:0000313" key="1">
    <source>
        <dbReference type="EMBL" id="TKI53532.1"/>
    </source>
</evidence>
<dbReference type="EMBL" id="SZPU01000107">
    <property type="protein sequence ID" value="TKI53532.1"/>
    <property type="molecule type" value="Genomic_DNA"/>
</dbReference>
<name>A0A4U2Y1W6_9BACI</name>
<dbReference type="AlphaFoldDB" id="A0A4U2Y1W6"/>
<accession>A0A4U2Y1W6</accession>
<sequence length="109" mass="12954">MMLSLSLKAVNDMEPIYAKCNKSCGHKFYVQHFKKDKLHNSIEKTYFNCPNCGREYVCFYTDESIRKLQAKMRELHRKMKWADGDKLAQLKQEESKLKADIKNRMDTIK</sequence>
<comment type="caution">
    <text evidence="1">The sequence shown here is derived from an EMBL/GenBank/DDBJ whole genome shotgun (WGS) entry which is preliminary data.</text>
</comment>
<dbReference type="Proteomes" id="UP000308744">
    <property type="component" value="Unassembled WGS sequence"/>
</dbReference>
<proteinExistence type="predicted"/>
<gene>
    <name evidence="1" type="ORF">FC756_23175</name>
</gene>